<feature type="compositionally biased region" description="Polar residues" evidence="2">
    <location>
        <begin position="513"/>
        <end position="526"/>
    </location>
</feature>
<reference evidence="3 4" key="1">
    <citation type="journal article" date="2024" name="Commun. Biol.">
        <title>Comparative genomic analysis of thermophilic fungi reveals convergent evolutionary adaptations and gene losses.</title>
        <authorList>
            <person name="Steindorff A.S."/>
            <person name="Aguilar-Pontes M.V."/>
            <person name="Robinson A.J."/>
            <person name="Andreopoulos B."/>
            <person name="LaButti K."/>
            <person name="Kuo A."/>
            <person name="Mondo S."/>
            <person name="Riley R."/>
            <person name="Otillar R."/>
            <person name="Haridas S."/>
            <person name="Lipzen A."/>
            <person name="Grimwood J."/>
            <person name="Schmutz J."/>
            <person name="Clum A."/>
            <person name="Reid I.D."/>
            <person name="Moisan M.C."/>
            <person name="Butler G."/>
            <person name="Nguyen T.T.M."/>
            <person name="Dewar K."/>
            <person name="Conant G."/>
            <person name="Drula E."/>
            <person name="Henrissat B."/>
            <person name="Hansel C."/>
            <person name="Singer S."/>
            <person name="Hutchinson M.I."/>
            <person name="de Vries R.P."/>
            <person name="Natvig D.O."/>
            <person name="Powell A.J."/>
            <person name="Tsang A."/>
            <person name="Grigoriev I.V."/>
        </authorList>
    </citation>
    <scope>NUCLEOTIDE SEQUENCE [LARGE SCALE GENOMIC DNA]</scope>
    <source>
        <strain evidence="3 4">ATCC 24622</strain>
    </source>
</reference>
<feature type="compositionally biased region" description="Pro residues" evidence="2">
    <location>
        <begin position="472"/>
        <end position="482"/>
    </location>
</feature>
<organism evidence="3 4">
    <name type="scientific">Phialemonium thermophilum</name>
    <dbReference type="NCBI Taxonomy" id="223376"/>
    <lineage>
        <taxon>Eukaryota</taxon>
        <taxon>Fungi</taxon>
        <taxon>Dikarya</taxon>
        <taxon>Ascomycota</taxon>
        <taxon>Pezizomycotina</taxon>
        <taxon>Sordariomycetes</taxon>
        <taxon>Sordariomycetidae</taxon>
        <taxon>Cephalothecales</taxon>
        <taxon>Cephalothecaceae</taxon>
        <taxon>Phialemonium</taxon>
    </lineage>
</organism>
<feature type="compositionally biased region" description="Polar residues" evidence="2">
    <location>
        <begin position="602"/>
        <end position="616"/>
    </location>
</feature>
<feature type="compositionally biased region" description="Pro residues" evidence="2">
    <location>
        <begin position="35"/>
        <end position="49"/>
    </location>
</feature>
<dbReference type="Proteomes" id="UP001586593">
    <property type="component" value="Unassembled WGS sequence"/>
</dbReference>
<feature type="region of interest" description="Disordered" evidence="2">
    <location>
        <begin position="1"/>
        <end position="56"/>
    </location>
</feature>
<evidence type="ECO:0000313" key="3">
    <source>
        <dbReference type="EMBL" id="KAL1873057.1"/>
    </source>
</evidence>
<feature type="region of interest" description="Disordered" evidence="2">
    <location>
        <begin position="446"/>
        <end position="616"/>
    </location>
</feature>
<protein>
    <recommendedName>
        <fullName evidence="5">Zn(2)-C6 fungal-type domain-containing protein</fullName>
    </recommendedName>
</protein>
<proteinExistence type="predicted"/>
<evidence type="ECO:0000256" key="1">
    <source>
        <dbReference type="ARBA" id="ARBA00023242"/>
    </source>
</evidence>
<accession>A0ABR3XBJ2</accession>
<feature type="region of interest" description="Disordered" evidence="2">
    <location>
        <begin position="328"/>
        <end position="365"/>
    </location>
</feature>
<name>A0ABR3XBJ2_9PEZI</name>
<keyword evidence="1" id="KW-0539">Nucleus</keyword>
<dbReference type="InterPro" id="IPR001138">
    <property type="entry name" value="Zn2Cys6_DnaBD"/>
</dbReference>
<dbReference type="EMBL" id="JAZHXJ010000129">
    <property type="protein sequence ID" value="KAL1873057.1"/>
    <property type="molecule type" value="Genomic_DNA"/>
</dbReference>
<gene>
    <name evidence="3" type="ORF">VTK73DRAFT_1194</name>
</gene>
<sequence>MATVMGGQNPDSHKRKRDVGDDPSPQPPNRLDRIPQPPPPPTPPPPPPTGSAEPVNYLRTESGSYLGLIDGCPRAFVDVIALIDDYEGVLSRNESFALNLGAKLTAPRLLRAMEGVFEGTISVASRSPYGRGARDTAPFTPSWLDVLAFAKANPAEFKLTTLSNGARVCRFVLQDAEVEIDEDDWRLIVSGALDKFHHISAHPLDDDQAAELATLDILEERLQTLIKTADEVARRARQLNYHLSGRKAKINATRSSQPQPPPPPHVGSFRAVNRPPQQHGANTSPSLDLHAELLRQFSSHSNAAETRSAAYRRPGPAAVYVQPVVTPQRVAPSTPQPPPGLPAGGGRPSPMQHVSDSPGSREMTTSFDDASAAYRPLIQARIEKLAKGDLIVPPCDRCRRLKTSCIKHLTACQGCTKKHAKCSWKGVTEEEMSRLTSEMPAHAVLPPNVGLGAASGGDESEPTNTVIKREPLPPSQLPPPPSSAATVPVKQGTREQPVEGLPQVSRPPAPNLSIPSQQGIPSSTGTAGAPAIVRTESARHGLSYLLHADPEQRRVPSGYDPPSVKKDPDEGTASHYEPGPSSAAHGTPIVPAAVNPLRRAQDQSVVSSRSNSAEKE</sequence>
<evidence type="ECO:0008006" key="5">
    <source>
        <dbReference type="Google" id="ProtNLM"/>
    </source>
</evidence>
<feature type="compositionally biased region" description="Polar residues" evidence="2">
    <location>
        <begin position="275"/>
        <end position="285"/>
    </location>
</feature>
<dbReference type="CDD" id="cd00067">
    <property type="entry name" value="GAL4"/>
    <property type="match status" value="1"/>
</dbReference>
<feature type="compositionally biased region" description="Polar residues" evidence="2">
    <location>
        <begin position="352"/>
        <end position="365"/>
    </location>
</feature>
<keyword evidence="4" id="KW-1185">Reference proteome</keyword>
<evidence type="ECO:0000256" key="2">
    <source>
        <dbReference type="SAM" id="MobiDB-lite"/>
    </source>
</evidence>
<feature type="region of interest" description="Disordered" evidence="2">
    <location>
        <begin position="243"/>
        <end position="285"/>
    </location>
</feature>
<comment type="caution">
    <text evidence="3">The sequence shown here is derived from an EMBL/GenBank/DDBJ whole genome shotgun (WGS) entry which is preliminary data.</text>
</comment>
<evidence type="ECO:0000313" key="4">
    <source>
        <dbReference type="Proteomes" id="UP001586593"/>
    </source>
</evidence>